<organism evidence="2 3">
    <name type="scientific">Sphaerimonospora cavernae</name>
    <dbReference type="NCBI Taxonomy" id="1740611"/>
    <lineage>
        <taxon>Bacteria</taxon>
        <taxon>Bacillati</taxon>
        <taxon>Actinomycetota</taxon>
        <taxon>Actinomycetes</taxon>
        <taxon>Streptosporangiales</taxon>
        <taxon>Streptosporangiaceae</taxon>
        <taxon>Sphaerimonospora</taxon>
    </lineage>
</organism>
<dbReference type="InterPro" id="IPR002514">
    <property type="entry name" value="Transposase_8"/>
</dbReference>
<feature type="coiled-coil region" evidence="1">
    <location>
        <begin position="72"/>
        <end position="99"/>
    </location>
</feature>
<gene>
    <name evidence="2" type="ORF">ACFHYQ_14055</name>
</gene>
<dbReference type="InterPro" id="IPR036388">
    <property type="entry name" value="WH-like_DNA-bd_sf"/>
</dbReference>
<keyword evidence="1" id="KW-0175">Coiled coil</keyword>
<dbReference type="SUPFAM" id="SSF46689">
    <property type="entry name" value="Homeodomain-like"/>
    <property type="match status" value="1"/>
</dbReference>
<reference evidence="2 3" key="1">
    <citation type="submission" date="2024-09" db="EMBL/GenBank/DDBJ databases">
        <authorList>
            <person name="Sun Q."/>
            <person name="Mori K."/>
        </authorList>
    </citation>
    <scope>NUCLEOTIDE SEQUENCE [LARGE SCALE GENOMIC DNA]</scope>
    <source>
        <strain evidence="2 3">TBRC 1851</strain>
    </source>
</reference>
<evidence type="ECO:0000256" key="1">
    <source>
        <dbReference type="SAM" id="Coils"/>
    </source>
</evidence>
<dbReference type="Gene3D" id="1.10.10.10">
    <property type="entry name" value="Winged helix-like DNA-binding domain superfamily/Winged helix DNA-binding domain"/>
    <property type="match status" value="1"/>
</dbReference>
<protein>
    <submittedName>
        <fullName evidence="2">Transposase</fullName>
    </submittedName>
</protein>
<dbReference type="EMBL" id="JBHMQT010000032">
    <property type="protein sequence ID" value="MFC0863419.1"/>
    <property type="molecule type" value="Genomic_DNA"/>
</dbReference>
<sequence length="114" mass="12926">MPDGCRSSRLPQRRYTPELKDHAVRIVREAIKESGTSYGVITQVARQLGIGPESLRTWVRNAGITGSRRLEAASTDVRLKELEREVRELRRANKILKRASTFLARQLSIAATPW</sequence>
<name>A0ABV6U4M7_9ACTN</name>
<dbReference type="Proteomes" id="UP001589870">
    <property type="component" value="Unassembled WGS sequence"/>
</dbReference>
<dbReference type="InterPro" id="IPR009057">
    <property type="entry name" value="Homeodomain-like_sf"/>
</dbReference>
<proteinExistence type="predicted"/>
<keyword evidence="3" id="KW-1185">Reference proteome</keyword>
<dbReference type="RefSeq" id="WP_394301569.1">
    <property type="nucleotide sequence ID" value="NZ_JBHMQT010000032.1"/>
</dbReference>
<evidence type="ECO:0000313" key="3">
    <source>
        <dbReference type="Proteomes" id="UP001589870"/>
    </source>
</evidence>
<evidence type="ECO:0000313" key="2">
    <source>
        <dbReference type="EMBL" id="MFC0863419.1"/>
    </source>
</evidence>
<accession>A0ABV6U4M7</accession>
<comment type="caution">
    <text evidence="2">The sequence shown here is derived from an EMBL/GenBank/DDBJ whole genome shotgun (WGS) entry which is preliminary data.</text>
</comment>
<dbReference type="Pfam" id="PF01527">
    <property type="entry name" value="HTH_Tnp_1"/>
    <property type="match status" value="1"/>
</dbReference>